<feature type="domain" description="DUF1648" evidence="2">
    <location>
        <begin position="22"/>
        <end position="70"/>
    </location>
</feature>
<feature type="domain" description="DUF5808" evidence="3">
    <location>
        <begin position="191"/>
        <end position="216"/>
    </location>
</feature>
<keyword evidence="1" id="KW-0472">Membrane</keyword>
<proteinExistence type="predicted"/>
<feature type="transmembrane region" description="Helical" evidence="1">
    <location>
        <begin position="105"/>
        <end position="127"/>
    </location>
</feature>
<accession>A0A6C0P0U0</accession>
<feature type="transmembrane region" description="Helical" evidence="1">
    <location>
        <begin position="139"/>
        <end position="162"/>
    </location>
</feature>
<evidence type="ECO:0000259" key="3">
    <source>
        <dbReference type="Pfam" id="PF19124"/>
    </source>
</evidence>
<evidence type="ECO:0000256" key="1">
    <source>
        <dbReference type="SAM" id="Phobius"/>
    </source>
</evidence>
<dbReference type="InterPro" id="IPR012867">
    <property type="entry name" value="DUF1648"/>
</dbReference>
<gene>
    <name evidence="4" type="ORF">GZH47_12115</name>
</gene>
<dbReference type="PANTHER" id="PTHR37810">
    <property type="entry name" value="IMMUNITY PROTEIN SDPI"/>
    <property type="match status" value="1"/>
</dbReference>
<dbReference type="EMBL" id="CP048286">
    <property type="protein sequence ID" value="QHW31513.1"/>
    <property type="molecule type" value="Genomic_DNA"/>
</dbReference>
<evidence type="ECO:0000259" key="2">
    <source>
        <dbReference type="Pfam" id="PF07853"/>
    </source>
</evidence>
<evidence type="ECO:0000313" key="5">
    <source>
        <dbReference type="Proteomes" id="UP000479114"/>
    </source>
</evidence>
<name>A0A6C0P0U0_9BACL</name>
<sequence>MKDIPNNRRGTLSLHWYWLQGLLIAGSVLMAALLWKDIPPTLTTHYNLHFEPDGFGDKSWGTVFLLNIVQLCLLVTILGTNAVIAQTASAQALDKGASEAKQHKFRFVNSVFLYGLSLLLTAFFSYIQATMLYGWPNEALAAVTVVMMVLVVGGIVGLVVTVRRLGLKGQSAGGDGDGAHWLAGGGLYYNPKDPAVFVPKKYGIGWTVNFGRPMGWIVVITLILIPFAIVTLVAVML</sequence>
<feature type="transmembrane region" description="Helical" evidence="1">
    <location>
        <begin position="60"/>
        <end position="84"/>
    </location>
</feature>
<dbReference type="InterPro" id="IPR043831">
    <property type="entry name" value="DUF5808"/>
</dbReference>
<dbReference type="RefSeq" id="WP_162640320.1">
    <property type="nucleotide sequence ID" value="NZ_CP048286.1"/>
</dbReference>
<dbReference type="Pfam" id="PF07853">
    <property type="entry name" value="DUF1648"/>
    <property type="match status" value="1"/>
</dbReference>
<keyword evidence="1" id="KW-0812">Transmembrane</keyword>
<dbReference type="Pfam" id="PF19124">
    <property type="entry name" value="DUF5808"/>
    <property type="match status" value="1"/>
</dbReference>
<keyword evidence="1" id="KW-1133">Transmembrane helix</keyword>
<keyword evidence="5" id="KW-1185">Reference proteome</keyword>
<protein>
    <submittedName>
        <fullName evidence="4">DUF1648 domain-containing protein</fullName>
    </submittedName>
</protein>
<evidence type="ECO:0000313" key="4">
    <source>
        <dbReference type="EMBL" id="QHW31513.1"/>
    </source>
</evidence>
<feature type="transmembrane region" description="Helical" evidence="1">
    <location>
        <begin position="12"/>
        <end position="35"/>
    </location>
</feature>
<dbReference type="Proteomes" id="UP000479114">
    <property type="component" value="Chromosome"/>
</dbReference>
<feature type="transmembrane region" description="Helical" evidence="1">
    <location>
        <begin position="216"/>
        <end position="236"/>
    </location>
</feature>
<dbReference type="GO" id="GO:0009636">
    <property type="term" value="P:response to toxic substance"/>
    <property type="evidence" value="ECO:0007669"/>
    <property type="project" value="TreeGrafter"/>
</dbReference>
<dbReference type="AlphaFoldDB" id="A0A6C0P0U0"/>
<dbReference type="PANTHER" id="PTHR37810:SF9">
    <property type="entry name" value="MEMBRANE PROTEIN"/>
    <property type="match status" value="1"/>
</dbReference>
<dbReference type="KEGG" id="prz:GZH47_12115"/>
<reference evidence="4 5" key="1">
    <citation type="submission" date="2020-02" db="EMBL/GenBank/DDBJ databases">
        <title>Paenibacillus sp. nov., isolated from rhizosphere soil of tomato.</title>
        <authorList>
            <person name="Weon H.-Y."/>
            <person name="Lee S.A."/>
        </authorList>
    </citation>
    <scope>NUCLEOTIDE SEQUENCE [LARGE SCALE GENOMIC DNA]</scope>
    <source>
        <strain evidence="4 5">14171R-81</strain>
    </source>
</reference>
<organism evidence="4 5">
    <name type="scientific">Paenibacillus rhizovicinus</name>
    <dbReference type="NCBI Taxonomy" id="2704463"/>
    <lineage>
        <taxon>Bacteria</taxon>
        <taxon>Bacillati</taxon>
        <taxon>Bacillota</taxon>
        <taxon>Bacilli</taxon>
        <taxon>Bacillales</taxon>
        <taxon>Paenibacillaceae</taxon>
        <taxon>Paenibacillus</taxon>
    </lineage>
</organism>